<dbReference type="Proteomes" id="UP000606889">
    <property type="component" value="Unassembled WGS sequence"/>
</dbReference>
<evidence type="ECO:0000313" key="3">
    <source>
        <dbReference type="Proteomes" id="UP000606889"/>
    </source>
</evidence>
<protein>
    <submittedName>
        <fullName evidence="2">Glycosyltransferase family 2 protein</fullName>
    </submittedName>
</protein>
<dbReference type="Gene3D" id="3.90.550.10">
    <property type="entry name" value="Spore Coat Polysaccharide Biosynthesis Protein SpsA, Chain A"/>
    <property type="match status" value="1"/>
</dbReference>
<comment type="caution">
    <text evidence="2">The sequence shown here is derived from an EMBL/GenBank/DDBJ whole genome shotgun (WGS) entry which is preliminary data.</text>
</comment>
<dbReference type="CDD" id="cd04196">
    <property type="entry name" value="GT_2_like_d"/>
    <property type="match status" value="1"/>
</dbReference>
<dbReference type="SUPFAM" id="SSF53448">
    <property type="entry name" value="Nucleotide-diphospho-sugar transferases"/>
    <property type="match status" value="1"/>
</dbReference>
<dbReference type="EMBL" id="JACOON010000001">
    <property type="protein sequence ID" value="MBC5647180.1"/>
    <property type="molecule type" value="Genomic_DNA"/>
</dbReference>
<proteinExistence type="predicted"/>
<evidence type="ECO:0000313" key="2">
    <source>
        <dbReference type="EMBL" id="MBC5647180.1"/>
    </source>
</evidence>
<gene>
    <name evidence="2" type="ORF">H8S18_02385</name>
</gene>
<sequence>MIDVLLATYNGEAYLKEMLDSLMEQTIQDFHVYVRDDGSTDRTPIIIEGFRQAYPEKFTIIEDRLSIGNARDNFFTLLSYATQDYVMFADQDDIWLPDKIELTLSTMKSIRNGFGNSPILVHSDLTVVNETGVAIHPSLFKLQKLDPSRLHLNQLISQNNITGCTMMMNRALVRIIRANKQALMHDWWIGLAASAFGHIAVAPNRIHYRQHQANEVGAKDVKSASYFRKKLSNTGGIRESIQNTYEQAAAFLETYEDMLSAAQKDMICVFKSLGECNMLKRMHLLSKYKLFKSGVYRKIGQIIYG</sequence>
<evidence type="ECO:0000259" key="1">
    <source>
        <dbReference type="Pfam" id="PF00535"/>
    </source>
</evidence>
<reference evidence="2 3" key="1">
    <citation type="submission" date="2020-08" db="EMBL/GenBank/DDBJ databases">
        <title>Genome public.</title>
        <authorList>
            <person name="Liu C."/>
            <person name="Sun Q."/>
        </authorList>
    </citation>
    <scope>NUCLEOTIDE SEQUENCE [LARGE SCALE GENOMIC DNA]</scope>
    <source>
        <strain evidence="2 3">NSJ-35</strain>
    </source>
</reference>
<accession>A0ABR7EBP2</accession>
<name>A0ABR7EBP2_9FIRM</name>
<dbReference type="Pfam" id="PF00535">
    <property type="entry name" value="Glycos_transf_2"/>
    <property type="match status" value="1"/>
</dbReference>
<organism evidence="2 3">
    <name type="scientific">Christensenella tenuis</name>
    <dbReference type="NCBI Taxonomy" id="2763033"/>
    <lineage>
        <taxon>Bacteria</taxon>
        <taxon>Bacillati</taxon>
        <taxon>Bacillota</taxon>
        <taxon>Clostridia</taxon>
        <taxon>Christensenellales</taxon>
        <taxon>Christensenellaceae</taxon>
        <taxon>Christensenella</taxon>
    </lineage>
</organism>
<dbReference type="InterPro" id="IPR029044">
    <property type="entry name" value="Nucleotide-diphossugar_trans"/>
</dbReference>
<keyword evidence="3" id="KW-1185">Reference proteome</keyword>
<dbReference type="PANTHER" id="PTHR43685:SF2">
    <property type="entry name" value="GLYCOSYLTRANSFERASE 2-LIKE DOMAIN-CONTAINING PROTEIN"/>
    <property type="match status" value="1"/>
</dbReference>
<feature type="domain" description="Glycosyltransferase 2-like" evidence="1">
    <location>
        <begin position="4"/>
        <end position="119"/>
    </location>
</feature>
<dbReference type="InterPro" id="IPR050834">
    <property type="entry name" value="Glycosyltransf_2"/>
</dbReference>
<dbReference type="InterPro" id="IPR001173">
    <property type="entry name" value="Glyco_trans_2-like"/>
</dbReference>
<dbReference type="RefSeq" id="WP_186856695.1">
    <property type="nucleotide sequence ID" value="NZ_JACOON010000001.1"/>
</dbReference>
<dbReference type="PANTHER" id="PTHR43685">
    <property type="entry name" value="GLYCOSYLTRANSFERASE"/>
    <property type="match status" value="1"/>
</dbReference>